<organism evidence="6 7">
    <name type="scientific">Oikopleura dioica</name>
    <name type="common">Tunicate</name>
    <dbReference type="NCBI Taxonomy" id="34765"/>
    <lineage>
        <taxon>Eukaryota</taxon>
        <taxon>Metazoa</taxon>
        <taxon>Chordata</taxon>
        <taxon>Tunicata</taxon>
        <taxon>Appendicularia</taxon>
        <taxon>Copelata</taxon>
        <taxon>Oikopleuridae</taxon>
        <taxon>Oikopleura</taxon>
    </lineage>
</organism>
<feature type="compositionally biased region" description="Pro residues" evidence="4">
    <location>
        <begin position="283"/>
        <end position="295"/>
    </location>
</feature>
<feature type="compositionally biased region" description="Low complexity" evidence="4">
    <location>
        <begin position="325"/>
        <end position="367"/>
    </location>
</feature>
<feature type="region of interest" description="Disordered" evidence="4">
    <location>
        <begin position="1"/>
        <end position="476"/>
    </location>
</feature>
<feature type="domain" description="ARID" evidence="5">
    <location>
        <begin position="492"/>
        <end position="583"/>
    </location>
</feature>
<name>A0ABN7SX62_OIKDI</name>
<dbReference type="SMART" id="SM01014">
    <property type="entry name" value="ARID"/>
    <property type="match status" value="1"/>
</dbReference>
<proteinExistence type="predicted"/>
<feature type="compositionally biased region" description="Low complexity" evidence="4">
    <location>
        <begin position="141"/>
        <end position="152"/>
    </location>
</feature>
<dbReference type="PANTHER" id="PTHR12656:SF5">
    <property type="entry name" value="TRITHORAX GROUP PROTEIN OSA"/>
    <property type="match status" value="1"/>
</dbReference>
<dbReference type="InterPro" id="IPR033388">
    <property type="entry name" value="BAF250_C"/>
</dbReference>
<accession>A0ABN7SX62</accession>
<keyword evidence="7" id="KW-1185">Reference proteome</keyword>
<evidence type="ECO:0000313" key="7">
    <source>
        <dbReference type="Proteomes" id="UP001158576"/>
    </source>
</evidence>
<dbReference type="PANTHER" id="PTHR12656">
    <property type="entry name" value="BRG-1 ASSOCIATED FACTOR 250 BAF250"/>
    <property type="match status" value="1"/>
</dbReference>
<keyword evidence="3" id="KW-0539">Nucleus</keyword>
<evidence type="ECO:0000256" key="3">
    <source>
        <dbReference type="ARBA" id="ARBA00023242"/>
    </source>
</evidence>
<feature type="compositionally biased region" description="Low complexity" evidence="4">
    <location>
        <begin position="217"/>
        <end position="255"/>
    </location>
</feature>
<dbReference type="Pfam" id="PF12031">
    <property type="entry name" value="BAF250_C"/>
    <property type="match status" value="1"/>
</dbReference>
<feature type="region of interest" description="Disordered" evidence="4">
    <location>
        <begin position="1185"/>
        <end position="1250"/>
    </location>
</feature>
<reference evidence="6 7" key="1">
    <citation type="submission" date="2021-04" db="EMBL/GenBank/DDBJ databases">
        <authorList>
            <person name="Bliznina A."/>
        </authorList>
    </citation>
    <scope>NUCLEOTIDE SEQUENCE [LARGE SCALE GENOMIC DNA]</scope>
</reference>
<evidence type="ECO:0000256" key="2">
    <source>
        <dbReference type="ARBA" id="ARBA00022553"/>
    </source>
</evidence>
<dbReference type="InterPro" id="IPR036431">
    <property type="entry name" value="ARID_dom_sf"/>
</dbReference>
<feature type="compositionally biased region" description="Pro residues" evidence="4">
    <location>
        <begin position="715"/>
        <end position="731"/>
    </location>
</feature>
<dbReference type="InterPro" id="IPR021906">
    <property type="entry name" value="BAF250/Osa"/>
</dbReference>
<feature type="compositionally biased region" description="Pro residues" evidence="4">
    <location>
        <begin position="649"/>
        <end position="659"/>
    </location>
</feature>
<feature type="compositionally biased region" description="Polar residues" evidence="4">
    <location>
        <begin position="20"/>
        <end position="29"/>
    </location>
</feature>
<dbReference type="SUPFAM" id="SSF46774">
    <property type="entry name" value="ARID-like"/>
    <property type="match status" value="1"/>
</dbReference>
<evidence type="ECO:0000259" key="5">
    <source>
        <dbReference type="PROSITE" id="PS51011"/>
    </source>
</evidence>
<evidence type="ECO:0000313" key="6">
    <source>
        <dbReference type="EMBL" id="CAG5110065.1"/>
    </source>
</evidence>
<keyword evidence="2" id="KW-0597">Phosphoprotein</keyword>
<sequence>MAETQKSAQFPPGGKEHAPTLNNLLQQPANGYPRPPYPGQPWTAGNRPAYPAHPGMPYPPHQGHMMGAHMFNSPRMSRPVPMSYNHGASHHEQMQSRPAHPGYPGHPGQPGAPHPGQSGAPIGHPQHGQQAQQPGQPRPQSPATSSPASAAQNGSPTINPPPPPAQSPKTVSMPPNHMMQSPMARPATPQAASSPAPPQSPMSNGHPPQSPSPAQPPASQQAAATPPMSFAQPSPGAPAQPSSSAPGPGQPGAAQHGFMRHPTTGQPMPYPHGHPAYRNGYPGPYPPRPGYPPQGYPGYHPQVQAGHPYAGHQAYRQPYPGAGMPGAAQGNPPSSSSQQSAAGSSDPATQAAAQAAAQAAVREAQAQGMNPRPPFYRGPPGMFPSRPGFPAQNGFPPASHPSQRPGMPMQHGPPMSSPLARMGTPSKNTEPKENGPMSPASSLGDDSVNNVNSPQPPRPPSVASSHGSETPVARKSTAKATMKLAVLYQPESPERREFIDFVIKFHEDKGQPLKGPPMFNQQPLDLFELYNLVKKRGGMNEITKKKEWTDVVRGLNFQVSPSAGFTLKKQYVKYLFEVECRREHRQIDEAEIRKIVESTTRKRDKRRSKKADENALERNTASPGSNPGMTPPPQVMSTGQPTQQGGFPPRFPYPRPPGMPGQYPGWGGQPGYPQVSQHGAQMGQRPPHMGGFPPGMRPGFPSGPFPRPGYGQGPYPMPPGGYRPPMRPAGPPTGASPSAPHRRPSAHPQAMPPQQGAGSQPHATPTRQNPHQVHSFAANSELEQALRPGRRKVNLPAGCIERTEAQPFYRVTSSRSQMEVDFWRHIMMPLKSGLPAETSSALNLLLVLSRDDCTLPQLRLHTLQGLLNLLTSHLRVVLNAIFPEKAAQAGVKRARAQPKQKPLTPEEEQLYKINFKEVQQSKLGSKFSKKQVRVKKKKFGRHLLPDEEDQGIKDGDDDDSFDRSIILPLDTEVAADFLPKWTKPAYQLEKATHYMLGTDGEKRIPVTSEQEEDFKKLEKLGGWGYAAADLKRRKISLSQETLTAVDDDDTEADFFEIDEDPVLNLAQPPIMLTSRLNCLFAILRNLSFNPQNWKTLARSEEIISLVSCFLERERTLRGRCKRHAEFVLPERYFWDESVLDRETQTQSETKTYDTKSTEETTETPSSPAKCENLNYLTEKEELKKQIKEEPAEKLKTDTNDNELSKIDEKEANLKTENENDNDENISKSSKSAKLEVKKKDQEKSTPEDPREWLVETDEYWSRFFGDFTLIESTHVTPIEVSWKKELMKELTDDALVFISNVALELNLSELDAPEPIITCFLNCAAYKAMDNDIPSLTDYVTEPVSTYRLALETLLKFGMNEDNVGMILSTRPFDRLERIVELLFENLNQDFNLILAEMSIALLHKLLVPETELTTFVLKLPNAIASLVNFIDTLSPDVSSHTKGMASEIVAEISKDEASHPTLLLFECKLAQLFSSSIMQPTIHNRIADVLFHVSTTTSNPHGLEKMKS</sequence>
<feature type="compositionally biased region" description="Basic and acidic residues" evidence="4">
    <location>
        <begin position="1185"/>
        <end position="1217"/>
    </location>
</feature>
<comment type="subcellular location">
    <subcellularLocation>
        <location evidence="1">Nucleus</location>
    </subcellularLocation>
</comment>
<protein>
    <submittedName>
        <fullName evidence="6">Oidioi.mRNA.OKI2018_I69.chr2.g4511.t1.cds</fullName>
    </submittedName>
</protein>
<feature type="compositionally biased region" description="Low complexity" evidence="4">
    <location>
        <begin position="109"/>
        <end position="135"/>
    </location>
</feature>
<dbReference type="SMART" id="SM00501">
    <property type="entry name" value="BRIGHT"/>
    <property type="match status" value="1"/>
</dbReference>
<feature type="compositionally biased region" description="Basic and acidic residues" evidence="4">
    <location>
        <begin position="1232"/>
        <end position="1250"/>
    </location>
</feature>
<feature type="region of interest" description="Disordered" evidence="4">
    <location>
        <begin position="599"/>
        <end position="771"/>
    </location>
</feature>
<feature type="compositionally biased region" description="Polar residues" evidence="4">
    <location>
        <begin position="617"/>
        <end position="628"/>
    </location>
</feature>
<dbReference type="Proteomes" id="UP001158576">
    <property type="component" value="Chromosome 2"/>
</dbReference>
<evidence type="ECO:0000256" key="1">
    <source>
        <dbReference type="ARBA" id="ARBA00004123"/>
    </source>
</evidence>
<dbReference type="EMBL" id="OU015567">
    <property type="protein sequence ID" value="CAG5110065.1"/>
    <property type="molecule type" value="Genomic_DNA"/>
</dbReference>
<evidence type="ECO:0000256" key="4">
    <source>
        <dbReference type="SAM" id="MobiDB-lite"/>
    </source>
</evidence>
<feature type="compositionally biased region" description="Polar residues" evidence="4">
    <location>
        <begin position="756"/>
        <end position="771"/>
    </location>
</feature>
<dbReference type="Pfam" id="PF01388">
    <property type="entry name" value="ARID"/>
    <property type="match status" value="1"/>
</dbReference>
<dbReference type="Gene3D" id="1.10.150.60">
    <property type="entry name" value="ARID DNA-binding domain"/>
    <property type="match status" value="1"/>
</dbReference>
<feature type="region of interest" description="Disordered" evidence="4">
    <location>
        <begin position="1143"/>
        <end position="1171"/>
    </location>
</feature>
<dbReference type="PROSITE" id="PS51011">
    <property type="entry name" value="ARID"/>
    <property type="match status" value="1"/>
</dbReference>
<gene>
    <name evidence="6" type="ORF">OKIOD_LOCUS13276</name>
</gene>
<dbReference type="InterPro" id="IPR001606">
    <property type="entry name" value="ARID_dom"/>
</dbReference>